<dbReference type="InterPro" id="IPR001584">
    <property type="entry name" value="Integrase_cat-core"/>
</dbReference>
<feature type="compositionally biased region" description="Polar residues" evidence="17">
    <location>
        <begin position="153"/>
        <end position="187"/>
    </location>
</feature>
<dbReference type="InterPro" id="IPR005162">
    <property type="entry name" value="Retrotrans_gag_dom"/>
</dbReference>
<dbReference type="InterPro" id="IPR012337">
    <property type="entry name" value="RNaseH-like_sf"/>
</dbReference>
<dbReference type="InterPro" id="IPR036397">
    <property type="entry name" value="RNaseH_sf"/>
</dbReference>
<keyword evidence="18" id="KW-0472">Membrane</keyword>
<evidence type="ECO:0000256" key="3">
    <source>
        <dbReference type="ARBA" id="ARBA00022695"/>
    </source>
</evidence>
<reference evidence="21" key="1">
    <citation type="journal article" date="2012" name="Nat. Biotechnol.">
        <title>Draft genome sequence of pigeonpea (Cajanus cajan), an orphan legume crop of resource-poor farmers.</title>
        <authorList>
            <person name="Varshney R.K."/>
            <person name="Chen W."/>
            <person name="Li Y."/>
            <person name="Bharti A.K."/>
            <person name="Saxena R.K."/>
            <person name="Schlueter J.A."/>
            <person name="Donoghue M.T."/>
            <person name="Azam S."/>
            <person name="Fan G."/>
            <person name="Whaley A.M."/>
            <person name="Farmer A.D."/>
            <person name="Sheridan J."/>
            <person name="Iwata A."/>
            <person name="Tuteja R."/>
            <person name="Penmetsa R.V."/>
            <person name="Wu W."/>
            <person name="Upadhyaya H.D."/>
            <person name="Yang S.P."/>
            <person name="Shah T."/>
            <person name="Saxena K.B."/>
            <person name="Michael T."/>
            <person name="McCombie W.R."/>
            <person name="Yang B."/>
            <person name="Zhang G."/>
            <person name="Yang H."/>
            <person name="Wang J."/>
            <person name="Spillane C."/>
            <person name="Cook D.R."/>
            <person name="May G.D."/>
            <person name="Xu X."/>
            <person name="Jackson S.A."/>
        </authorList>
    </citation>
    <scope>NUCLEOTIDE SEQUENCE [LARGE SCALE GENOMIC DNA]</scope>
</reference>
<dbReference type="EMBL" id="KQ484405">
    <property type="protein sequence ID" value="KYP35308.1"/>
    <property type="molecule type" value="Genomic_DNA"/>
</dbReference>
<feature type="region of interest" description="Disordered" evidence="17">
    <location>
        <begin position="151"/>
        <end position="187"/>
    </location>
</feature>
<keyword evidence="14" id="KW-0238">DNA-binding</keyword>
<evidence type="ECO:0000256" key="11">
    <source>
        <dbReference type="ARBA" id="ARBA00022908"/>
    </source>
</evidence>
<dbReference type="InterPro" id="IPR001878">
    <property type="entry name" value="Znf_CCHC"/>
</dbReference>
<evidence type="ECO:0000256" key="12">
    <source>
        <dbReference type="ARBA" id="ARBA00022918"/>
    </source>
</evidence>
<dbReference type="GO" id="GO:0003723">
    <property type="term" value="F:RNA binding"/>
    <property type="evidence" value="ECO:0007669"/>
    <property type="project" value="UniProtKB-KW"/>
</dbReference>
<evidence type="ECO:0000256" key="14">
    <source>
        <dbReference type="ARBA" id="ARBA00023125"/>
    </source>
</evidence>
<dbReference type="Gramene" id="C.cajan_42726.t">
    <property type="protein sequence ID" value="C.cajan_42726.t"/>
    <property type="gene ID" value="C.cajan_42726"/>
</dbReference>
<evidence type="ECO:0000256" key="16">
    <source>
        <dbReference type="PROSITE-ProRule" id="PRU00047"/>
    </source>
</evidence>
<dbReference type="Pfam" id="PF17921">
    <property type="entry name" value="Integrase_H2C2"/>
    <property type="match status" value="1"/>
</dbReference>
<keyword evidence="22" id="KW-1185">Reference proteome</keyword>
<dbReference type="GO" id="GO:0006310">
    <property type="term" value="P:DNA recombination"/>
    <property type="evidence" value="ECO:0007669"/>
    <property type="project" value="UniProtKB-KW"/>
</dbReference>
<dbReference type="Gene3D" id="3.30.70.270">
    <property type="match status" value="1"/>
</dbReference>
<dbReference type="InterPro" id="IPR041577">
    <property type="entry name" value="RT_RNaseH_2"/>
</dbReference>
<evidence type="ECO:0000256" key="10">
    <source>
        <dbReference type="ARBA" id="ARBA00022884"/>
    </source>
</evidence>
<keyword evidence="9" id="KW-0460">Magnesium</keyword>
<evidence type="ECO:0000256" key="1">
    <source>
        <dbReference type="ARBA" id="ARBA00022670"/>
    </source>
</evidence>
<keyword evidence="16" id="KW-0862">Zinc</keyword>
<dbReference type="InterPro" id="IPR001969">
    <property type="entry name" value="Aspartic_peptidase_AS"/>
</dbReference>
<dbReference type="InterPro" id="IPR050951">
    <property type="entry name" value="Retrovirus_Pol_polyprotein"/>
</dbReference>
<keyword evidence="1" id="KW-0645">Protease</keyword>
<keyword evidence="13" id="KW-0239">DNA-directed DNA polymerase</keyword>
<dbReference type="InterPro" id="IPR000477">
    <property type="entry name" value="RT_dom"/>
</dbReference>
<dbReference type="SUPFAM" id="SSF53098">
    <property type="entry name" value="Ribonuclease H-like"/>
    <property type="match status" value="1"/>
</dbReference>
<evidence type="ECO:0000256" key="15">
    <source>
        <dbReference type="ARBA" id="ARBA00023172"/>
    </source>
</evidence>
<dbReference type="PANTHER" id="PTHR37984">
    <property type="entry name" value="PROTEIN CBG26694"/>
    <property type="match status" value="1"/>
</dbReference>
<name>A0A151QY80_CAJCA</name>
<accession>A0A151QY80</accession>
<dbReference type="Gene3D" id="3.10.20.370">
    <property type="match status" value="1"/>
</dbReference>
<dbReference type="Gene3D" id="4.10.60.10">
    <property type="entry name" value="Zinc finger, CCHC-type"/>
    <property type="match status" value="1"/>
</dbReference>
<dbReference type="PROSITE" id="PS00141">
    <property type="entry name" value="ASP_PROTEASE"/>
    <property type="match status" value="1"/>
</dbReference>
<dbReference type="Gene3D" id="2.40.70.10">
    <property type="entry name" value="Acid Proteases"/>
    <property type="match status" value="1"/>
</dbReference>
<evidence type="ECO:0000256" key="4">
    <source>
        <dbReference type="ARBA" id="ARBA00022722"/>
    </source>
</evidence>
<dbReference type="Gene3D" id="3.10.10.10">
    <property type="entry name" value="HIV Type 1 Reverse Transcriptase, subunit A, domain 1"/>
    <property type="match status" value="1"/>
</dbReference>
<sequence length="1200" mass="136855">MDCPLTERVKLATFMLTADAYFWWEGALRRIIDGGVHLNWENFKRVFLEKYFPDDVRSRKEMEFLELKQGNDTVEAYAAKFDALVRYCTHYHGENGERAKCIKFVNGLRPEVKTAINYQEIYHFPILVNKCSIYDRDNRARAAFYKGAGGPTRTVNPSTSGRSKPYSTSTRFQGSMSTTNRSKPFTKEPTVNTIGSVGGSTFSGRCGKCGRVGHNKSECRDKEITCFNCSGKGHISTQCPEPPRTRVVGSGSQTERPKTVGRVFALSGVEAAQSENLIQGTCFIAETPFVVLFDSGATHSFISISCVQKLKLPVSLLNFDLVVETPTNGSVTTSLVCLKCPLTISDKQFLVDLICLPLSQLDVILGMDWLSSHHVLLNCFDKSISFGECKSTEFLSASNIKTCLKENERVYMILSSLTVETENKLDEIPLVREFPEVFPKDVSSLPPEREIEFSIDLVPGTAPISIAPYRMSPKELVELKKQIEELQEKQFIRPSVSPWGAPVLLVKKKDGSMRLCIDYRQLNKVTIKNKYPLPRIDDLMDQLVGACVFSKIDLRSGYHQIRVKSEDIPKTAFRTRYGHYERFIEGFSKLALPLTKLTRKNQPFVWDSKCEESFQELKKRLTSAPVLVLPDPSKTFEVFCDASKSGLGGVLMQERRVVAYASRQLKTHEQNYPTHDLELGTLKVTNNLIDEIRKGQKVDPFLLSQAEKLNQGVESEFRIGIDGVLRFRDRLCIPGVPELKRTILEEGHRSSLSIHPGATKMYQDLKKMFWWPKMKKEVEEFVYACLVCQKAKVEHQKPSGLMQPLDVPVWKWDSISMDFIVGLPKTTKNLDAIWVIVDRLTKSAHFIPINIRYSLERLTKLYISEIVRLHGVPTSIVSDRDPRFTSRFWDSLHEALGTKLRLSSAYHPQTDGQTERTIQSLEDLLRACILEHGGSWDSFLPLIEFTYNNSYHSSIGMAPYEALYGRRCRTPLCWVEPGENVILGPEIVQQTTEQVKMIQERMRAAQSRQKSYSDKRRKDLEFNEGDHVFLKVTPWTGVGRALKSRKLTPRFIGPYQILKRIGEVAYQIALPPSLSNLHNVFHVSQLRKYVHDPSHIIESDNVQLKDNLTYETVPLRIDDTRVKQLRGKEIPLVKVVWGGNFEENATWELESKMREVYPFLFSGKFRGRNFLKEGRIVTPQFSKMVTIIIMIFGSYLLFQM</sequence>
<gene>
    <name evidence="21" type="ORF">KK1_043666</name>
</gene>
<keyword evidence="10" id="KW-0694">RNA-binding</keyword>
<organism evidence="21 22">
    <name type="scientific">Cajanus cajan</name>
    <name type="common">Pigeon pea</name>
    <name type="synonym">Cajanus indicus</name>
    <dbReference type="NCBI Taxonomy" id="3821"/>
    <lineage>
        <taxon>Eukaryota</taxon>
        <taxon>Viridiplantae</taxon>
        <taxon>Streptophyta</taxon>
        <taxon>Embryophyta</taxon>
        <taxon>Tracheophyta</taxon>
        <taxon>Spermatophyta</taxon>
        <taxon>Magnoliopsida</taxon>
        <taxon>eudicotyledons</taxon>
        <taxon>Gunneridae</taxon>
        <taxon>Pentapetalae</taxon>
        <taxon>rosids</taxon>
        <taxon>fabids</taxon>
        <taxon>Fabales</taxon>
        <taxon>Fabaceae</taxon>
        <taxon>Papilionoideae</taxon>
        <taxon>50 kb inversion clade</taxon>
        <taxon>NPAAA clade</taxon>
        <taxon>indigoferoid/millettioid clade</taxon>
        <taxon>Phaseoleae</taxon>
        <taxon>Cajanus</taxon>
    </lineage>
</organism>
<dbReference type="GO" id="GO:0015074">
    <property type="term" value="P:DNA integration"/>
    <property type="evidence" value="ECO:0007669"/>
    <property type="project" value="UniProtKB-KW"/>
</dbReference>
<evidence type="ECO:0000256" key="9">
    <source>
        <dbReference type="ARBA" id="ARBA00022842"/>
    </source>
</evidence>
<dbReference type="GO" id="GO:0004519">
    <property type="term" value="F:endonuclease activity"/>
    <property type="evidence" value="ECO:0007669"/>
    <property type="project" value="UniProtKB-KW"/>
</dbReference>
<dbReference type="CDD" id="cd00303">
    <property type="entry name" value="retropepsin_like"/>
    <property type="match status" value="1"/>
</dbReference>
<dbReference type="SMART" id="SM00343">
    <property type="entry name" value="ZnF_C2HC"/>
    <property type="match status" value="2"/>
</dbReference>
<dbReference type="PROSITE" id="PS50994">
    <property type="entry name" value="INTEGRASE"/>
    <property type="match status" value="1"/>
</dbReference>
<keyword evidence="7" id="KW-0255">Endonuclease</keyword>
<keyword evidence="11" id="KW-0229">DNA integration</keyword>
<dbReference type="SUPFAM" id="SSF50630">
    <property type="entry name" value="Acid proteases"/>
    <property type="match status" value="1"/>
</dbReference>
<dbReference type="GO" id="GO:0008270">
    <property type="term" value="F:zinc ion binding"/>
    <property type="evidence" value="ECO:0007669"/>
    <property type="project" value="UniProtKB-KW"/>
</dbReference>
<evidence type="ECO:0000256" key="18">
    <source>
        <dbReference type="SAM" id="Phobius"/>
    </source>
</evidence>
<dbReference type="InterPro" id="IPR043502">
    <property type="entry name" value="DNA/RNA_pol_sf"/>
</dbReference>
<dbReference type="AlphaFoldDB" id="A0A151QY80"/>
<evidence type="ECO:0000256" key="7">
    <source>
        <dbReference type="ARBA" id="ARBA00022759"/>
    </source>
</evidence>
<evidence type="ECO:0000256" key="6">
    <source>
        <dbReference type="ARBA" id="ARBA00022750"/>
    </source>
</evidence>
<dbReference type="Pfam" id="PF08284">
    <property type="entry name" value="RVP_2"/>
    <property type="match status" value="1"/>
</dbReference>
<dbReference type="Gene3D" id="1.10.340.70">
    <property type="match status" value="1"/>
</dbReference>
<feature type="domain" description="Integrase catalytic" evidence="20">
    <location>
        <begin position="800"/>
        <end position="967"/>
    </location>
</feature>
<keyword evidence="5" id="KW-0479">Metal-binding</keyword>
<dbReference type="SUPFAM" id="SSF57756">
    <property type="entry name" value="Retrovirus zinc finger-like domains"/>
    <property type="match status" value="1"/>
</dbReference>
<evidence type="ECO:0000313" key="22">
    <source>
        <dbReference type="Proteomes" id="UP000075243"/>
    </source>
</evidence>
<dbReference type="InterPro" id="IPR021109">
    <property type="entry name" value="Peptidase_aspartic_dom_sf"/>
</dbReference>
<dbReference type="GO" id="GO:0003677">
    <property type="term" value="F:DNA binding"/>
    <property type="evidence" value="ECO:0007669"/>
    <property type="project" value="UniProtKB-KW"/>
</dbReference>
<dbReference type="Pfam" id="PF03732">
    <property type="entry name" value="Retrotrans_gag"/>
    <property type="match status" value="1"/>
</dbReference>
<dbReference type="Pfam" id="PF00098">
    <property type="entry name" value="zf-CCHC"/>
    <property type="match status" value="1"/>
</dbReference>
<evidence type="ECO:0000256" key="2">
    <source>
        <dbReference type="ARBA" id="ARBA00022679"/>
    </source>
</evidence>
<dbReference type="GO" id="GO:0004190">
    <property type="term" value="F:aspartic-type endopeptidase activity"/>
    <property type="evidence" value="ECO:0007669"/>
    <property type="project" value="UniProtKB-KW"/>
</dbReference>
<dbReference type="PROSITE" id="PS50158">
    <property type="entry name" value="ZF_CCHC"/>
    <property type="match status" value="2"/>
</dbReference>
<dbReference type="CDD" id="cd01647">
    <property type="entry name" value="RT_LTR"/>
    <property type="match status" value="1"/>
</dbReference>
<dbReference type="GO" id="GO:0003964">
    <property type="term" value="F:RNA-directed DNA polymerase activity"/>
    <property type="evidence" value="ECO:0007669"/>
    <property type="project" value="UniProtKB-KW"/>
</dbReference>
<evidence type="ECO:0000259" key="20">
    <source>
        <dbReference type="PROSITE" id="PS50994"/>
    </source>
</evidence>
<keyword evidence="12" id="KW-0695">RNA-directed DNA polymerase</keyword>
<keyword evidence="8" id="KW-0378">Hydrolase</keyword>
<keyword evidence="3" id="KW-0548">Nucleotidyltransferase</keyword>
<evidence type="ECO:0000256" key="8">
    <source>
        <dbReference type="ARBA" id="ARBA00022801"/>
    </source>
</evidence>
<dbReference type="Pfam" id="PF17919">
    <property type="entry name" value="RT_RNaseH_2"/>
    <property type="match status" value="1"/>
</dbReference>
<evidence type="ECO:0000256" key="17">
    <source>
        <dbReference type="SAM" id="MobiDB-lite"/>
    </source>
</evidence>
<dbReference type="InterPro" id="IPR043128">
    <property type="entry name" value="Rev_trsase/Diguanyl_cyclase"/>
</dbReference>
<keyword evidence="16" id="KW-0863">Zinc-finger</keyword>
<feature type="domain" description="CCHC-type" evidence="19">
    <location>
        <begin position="205"/>
        <end position="221"/>
    </location>
</feature>
<keyword evidence="6" id="KW-0064">Aspartyl protease</keyword>
<keyword evidence="2" id="KW-0808">Transferase</keyword>
<dbReference type="InterPro" id="IPR036875">
    <property type="entry name" value="Znf_CCHC_sf"/>
</dbReference>
<dbReference type="InterPro" id="IPR041588">
    <property type="entry name" value="Integrase_H2C2"/>
</dbReference>
<dbReference type="Pfam" id="PF24626">
    <property type="entry name" value="SH3_Tf2-1"/>
    <property type="match status" value="1"/>
</dbReference>
<dbReference type="GO" id="GO:0006508">
    <property type="term" value="P:proteolysis"/>
    <property type="evidence" value="ECO:0007669"/>
    <property type="project" value="UniProtKB-KW"/>
</dbReference>
<dbReference type="PANTHER" id="PTHR37984:SF15">
    <property type="entry name" value="INTEGRASE CATALYTIC DOMAIN-CONTAINING PROTEIN"/>
    <property type="match status" value="1"/>
</dbReference>
<dbReference type="InterPro" id="IPR056924">
    <property type="entry name" value="SH3_Tf2-1"/>
</dbReference>
<evidence type="ECO:0000256" key="5">
    <source>
        <dbReference type="ARBA" id="ARBA00022723"/>
    </source>
</evidence>
<dbReference type="SUPFAM" id="SSF56672">
    <property type="entry name" value="DNA/RNA polymerases"/>
    <property type="match status" value="1"/>
</dbReference>
<keyword evidence="18" id="KW-1133">Transmembrane helix</keyword>
<dbReference type="GO" id="GO:0003887">
    <property type="term" value="F:DNA-directed DNA polymerase activity"/>
    <property type="evidence" value="ECO:0007669"/>
    <property type="project" value="UniProtKB-KW"/>
</dbReference>
<dbReference type="FunFam" id="3.30.70.270:FF:000020">
    <property type="entry name" value="Transposon Tf2-6 polyprotein-like Protein"/>
    <property type="match status" value="1"/>
</dbReference>
<evidence type="ECO:0000313" key="21">
    <source>
        <dbReference type="EMBL" id="KYP35308.1"/>
    </source>
</evidence>
<proteinExistence type="predicted"/>
<keyword evidence="15" id="KW-0233">DNA recombination</keyword>
<feature type="transmembrane region" description="Helical" evidence="18">
    <location>
        <begin position="1181"/>
        <end position="1198"/>
    </location>
</feature>
<evidence type="ECO:0000256" key="13">
    <source>
        <dbReference type="ARBA" id="ARBA00022932"/>
    </source>
</evidence>
<dbReference type="Pfam" id="PF00078">
    <property type="entry name" value="RVT_1"/>
    <property type="match status" value="1"/>
</dbReference>
<keyword evidence="4" id="KW-0540">Nuclease</keyword>
<protein>
    <submittedName>
        <fullName evidence="21">Transposon Ty3-G Gag-Pol polyprotein</fullName>
    </submittedName>
</protein>
<evidence type="ECO:0000259" key="19">
    <source>
        <dbReference type="PROSITE" id="PS50158"/>
    </source>
</evidence>
<keyword evidence="18" id="KW-0812">Transmembrane</keyword>
<dbReference type="Proteomes" id="UP000075243">
    <property type="component" value="Unassembled WGS sequence"/>
</dbReference>
<feature type="domain" description="CCHC-type" evidence="19">
    <location>
        <begin position="226"/>
        <end position="241"/>
    </location>
</feature>
<dbReference type="Gene3D" id="3.30.420.10">
    <property type="entry name" value="Ribonuclease H-like superfamily/Ribonuclease H"/>
    <property type="match status" value="1"/>
</dbReference>